<keyword evidence="1" id="KW-1133">Transmembrane helix</keyword>
<evidence type="ECO:0000313" key="4">
    <source>
        <dbReference type="Proteomes" id="UP001189624"/>
    </source>
</evidence>
<dbReference type="EMBL" id="OY731403">
    <property type="protein sequence ID" value="CAJ1961326.1"/>
    <property type="molecule type" value="Genomic_DNA"/>
</dbReference>
<dbReference type="InterPro" id="IPR057192">
    <property type="entry name" value="DUF7870"/>
</dbReference>
<evidence type="ECO:0000259" key="2">
    <source>
        <dbReference type="Pfam" id="PF25276"/>
    </source>
</evidence>
<organism evidence="3 4">
    <name type="scientific">Sphenostylis stenocarpa</name>
    <dbReference type="NCBI Taxonomy" id="92480"/>
    <lineage>
        <taxon>Eukaryota</taxon>
        <taxon>Viridiplantae</taxon>
        <taxon>Streptophyta</taxon>
        <taxon>Embryophyta</taxon>
        <taxon>Tracheophyta</taxon>
        <taxon>Spermatophyta</taxon>
        <taxon>Magnoliopsida</taxon>
        <taxon>eudicotyledons</taxon>
        <taxon>Gunneridae</taxon>
        <taxon>Pentapetalae</taxon>
        <taxon>rosids</taxon>
        <taxon>fabids</taxon>
        <taxon>Fabales</taxon>
        <taxon>Fabaceae</taxon>
        <taxon>Papilionoideae</taxon>
        <taxon>50 kb inversion clade</taxon>
        <taxon>NPAAA clade</taxon>
        <taxon>indigoferoid/millettioid clade</taxon>
        <taxon>Phaseoleae</taxon>
        <taxon>Sphenostylis</taxon>
    </lineage>
</organism>
<keyword evidence="1" id="KW-0812">Transmembrane</keyword>
<dbReference type="PANTHER" id="PTHR33597">
    <property type="entry name" value="OS02G0760400 PROTEIN"/>
    <property type="match status" value="1"/>
</dbReference>
<dbReference type="Proteomes" id="UP001189624">
    <property type="component" value="Chromosome 6"/>
</dbReference>
<evidence type="ECO:0000313" key="3">
    <source>
        <dbReference type="EMBL" id="CAJ1961326.1"/>
    </source>
</evidence>
<dbReference type="Pfam" id="PF25276">
    <property type="entry name" value="DUF7870"/>
    <property type="match status" value="1"/>
</dbReference>
<dbReference type="AlphaFoldDB" id="A0AA86SIQ8"/>
<keyword evidence="4" id="KW-1185">Reference proteome</keyword>
<reference evidence="3" key="1">
    <citation type="submission" date="2023-10" db="EMBL/GenBank/DDBJ databases">
        <authorList>
            <person name="Domelevo Entfellner J.-B."/>
        </authorList>
    </citation>
    <scope>NUCLEOTIDE SEQUENCE</scope>
</reference>
<sequence length="390" mass="44912">MKVAKEHLHDGRKMTLEPQTFLVISISKALVMRILSRSLFFAMVLASFHFLVYSRTSSVPSSEPVAYGSLDAELLNLMLNDFSNEGLLKDNDMALLYNSPVPNDFDNKIHVLMDSDSERKRLLAEESYDFVFTYDAIDAEFIDRILKIDGIVAFPLEAPSNSAFKEQSNYKVVDIKQHDFVIVVLKKTGPAVRLVDFDSFSKRKLLAAETKAGNKIVALEGLEDVHLEPPKKSLVKSRKYLNNIRYLPDLVGDSLEGYNRRVFISVGLHEEVKSAMEWFEKHYPKKNKKFETHSLVAESDDLFDVSTWLSNNVKEEEYVVMKAEAEVIEEMMKKKTIGLVDELFLECKNNWWQMGVVTKKKRNIRAYWECLALYGRVRDEGVAVHQWWGY</sequence>
<dbReference type="Gramene" id="rna-AYBTSS11_LOCUS18671">
    <property type="protein sequence ID" value="CAJ1961326.1"/>
    <property type="gene ID" value="gene-AYBTSS11_LOCUS18671"/>
</dbReference>
<evidence type="ECO:0000256" key="1">
    <source>
        <dbReference type="SAM" id="Phobius"/>
    </source>
</evidence>
<feature type="transmembrane region" description="Helical" evidence="1">
    <location>
        <begin position="34"/>
        <end position="53"/>
    </location>
</feature>
<gene>
    <name evidence="3" type="ORF">AYBTSS11_LOCUS18671</name>
</gene>
<name>A0AA86SIQ8_9FABA</name>
<accession>A0AA86SIQ8</accession>
<keyword evidence="1" id="KW-0472">Membrane</keyword>
<dbReference type="PANTHER" id="PTHR33597:SF22">
    <property type="entry name" value="PROTEIN, PUTATIVE-RELATED"/>
    <property type="match status" value="1"/>
</dbReference>
<proteinExistence type="predicted"/>
<feature type="domain" description="DUF7870" evidence="2">
    <location>
        <begin position="219"/>
        <end position="388"/>
    </location>
</feature>
<protein>
    <recommendedName>
        <fullName evidence="2">DUF7870 domain-containing protein</fullName>
    </recommendedName>
</protein>